<reference evidence="2" key="1">
    <citation type="submission" date="2021-05" db="EMBL/GenBank/DDBJ databases">
        <authorList>
            <person name="Kupczok A."/>
            <person name="Weidenbach K."/>
            <person name="Wolf S."/>
            <person name="Fischer M.A."/>
            <person name="Kern T."/>
            <person name="Reetz J."/>
            <person name="Urbanska N."/>
            <person name="Kunzel S."/>
            <person name="Schmitz R.A."/>
            <person name="Rother M."/>
        </authorList>
    </citation>
    <scope>NUCLEOTIDE SEQUENCE [LARGE SCALE GENOMIC DNA]</scope>
</reference>
<evidence type="ECO:0000313" key="2">
    <source>
        <dbReference type="Proteomes" id="UP000827556"/>
    </source>
</evidence>
<sequence>MTFTYIPGTPIGLVRQLCTDRDPDHEIFSDEEIEALLDLNNGNVRYAAADALDQIATSQALILKYIEVNGLKTNGQAVANALHQQAESLRSRAAAEAAEDDEYIDIIPGPGSIIAPDSWGMI</sequence>
<evidence type="ECO:0000313" key="1">
    <source>
        <dbReference type="EMBL" id="QXM18633.1"/>
    </source>
</evidence>
<dbReference type="EMBL" id="MZ171369">
    <property type="protein sequence ID" value="QXM18633.1"/>
    <property type="molecule type" value="Genomic_DNA"/>
</dbReference>
<proteinExistence type="predicted"/>
<dbReference type="Proteomes" id="UP000827556">
    <property type="component" value="Segment"/>
</dbReference>
<protein>
    <submittedName>
        <fullName evidence="1">Uncharacterized protein</fullName>
    </submittedName>
</protein>
<keyword evidence="2" id="KW-1185">Reference proteome</keyword>
<organism evidence="1 2">
    <name type="scientific">Methanoculleus virus Blf4</name>
    <dbReference type="NCBI Taxonomy" id="3070925"/>
    <lineage>
        <taxon>Viruses</taxon>
        <taxon>Duplodnaviria</taxon>
        <taxon>Heunggongvirae</taxon>
        <taxon>Uroviricota</taxon>
        <taxon>Caudoviricetes</taxon>
        <taxon>Pungoviridae</taxon>
        <taxon>Flagovirus</taxon>
        <taxon>Flagovirus limi</taxon>
    </lineage>
</organism>
<name>A0AA48X4Z9_9CAUD</name>
<accession>A0AA48X4Z9</accession>